<dbReference type="Proteomes" id="UP000198823">
    <property type="component" value="Unassembled WGS sequence"/>
</dbReference>
<dbReference type="AlphaFoldDB" id="A0A1G7FV99"/>
<dbReference type="InterPro" id="IPR050483">
    <property type="entry name" value="CoA-transferase_III_domain"/>
</dbReference>
<protein>
    <submittedName>
        <fullName evidence="2">Crotonobetainyl-CoA:carnitine CoA-transferase CaiB</fullName>
    </submittedName>
</protein>
<gene>
    <name evidence="2" type="ORF">SAMN04488126_12131</name>
</gene>
<dbReference type="PANTHER" id="PTHR48207">
    <property type="entry name" value="SUCCINATE--HYDROXYMETHYLGLUTARATE COA-TRANSFERASE"/>
    <property type="match status" value="1"/>
</dbReference>
<evidence type="ECO:0000313" key="3">
    <source>
        <dbReference type="Proteomes" id="UP000198823"/>
    </source>
</evidence>
<dbReference type="Gene3D" id="3.40.50.10540">
    <property type="entry name" value="Crotonobetainyl-coa:carnitine coa-transferase, domain 1"/>
    <property type="match status" value="1"/>
</dbReference>
<accession>A0A1G7FV99</accession>
<dbReference type="SUPFAM" id="SSF89796">
    <property type="entry name" value="CoA-transferase family III (CaiB/BaiF)"/>
    <property type="match status" value="1"/>
</dbReference>
<proteinExistence type="predicted"/>
<name>A0A1G7FV99_9BACL</name>
<dbReference type="InterPro" id="IPR044855">
    <property type="entry name" value="CoA-Trfase_III_dom3_sf"/>
</dbReference>
<dbReference type="GO" id="GO:0008410">
    <property type="term" value="F:CoA-transferase activity"/>
    <property type="evidence" value="ECO:0007669"/>
    <property type="project" value="TreeGrafter"/>
</dbReference>
<dbReference type="InterPro" id="IPR003673">
    <property type="entry name" value="CoA-Trfase_fam_III"/>
</dbReference>
<dbReference type="STRING" id="426756.SAMN04488126_12131"/>
<dbReference type="Pfam" id="PF02515">
    <property type="entry name" value="CoA_transf_3"/>
    <property type="match status" value="1"/>
</dbReference>
<dbReference type="OrthoDB" id="9797653at2"/>
<dbReference type="InterPro" id="IPR023606">
    <property type="entry name" value="CoA-Trfase_III_dom_1_sf"/>
</dbReference>
<dbReference type="Gene3D" id="3.30.1540.10">
    <property type="entry name" value="formyl-coa transferase, domain 3"/>
    <property type="match status" value="1"/>
</dbReference>
<reference evidence="2 3" key="1">
    <citation type="submission" date="2016-10" db="EMBL/GenBank/DDBJ databases">
        <authorList>
            <person name="de Groot N.N."/>
        </authorList>
    </citation>
    <scope>NUCLEOTIDE SEQUENCE [LARGE SCALE GENOMIC DNA]</scope>
    <source>
        <strain evidence="2 3">CGMCC 1.6762</strain>
    </source>
</reference>
<dbReference type="EMBL" id="FNAR01000021">
    <property type="protein sequence ID" value="SDE79853.1"/>
    <property type="molecule type" value="Genomic_DNA"/>
</dbReference>
<evidence type="ECO:0000256" key="1">
    <source>
        <dbReference type="ARBA" id="ARBA00022679"/>
    </source>
</evidence>
<dbReference type="PANTHER" id="PTHR48207:SF3">
    <property type="entry name" value="SUCCINATE--HYDROXYMETHYLGLUTARATE COA-TRANSFERASE"/>
    <property type="match status" value="1"/>
</dbReference>
<organism evidence="2 3">
    <name type="scientific">Bhargavaea beijingensis</name>
    <dbReference type="NCBI Taxonomy" id="426756"/>
    <lineage>
        <taxon>Bacteria</taxon>
        <taxon>Bacillati</taxon>
        <taxon>Bacillota</taxon>
        <taxon>Bacilli</taxon>
        <taxon>Bacillales</taxon>
        <taxon>Caryophanaceae</taxon>
        <taxon>Bhargavaea</taxon>
    </lineage>
</organism>
<sequence length="393" mass="42492">MQPLDDIRVLDVSRVYAAPAGAMTLGDLGADVIRVEPPGGSDSMRDWGPFVEGESTYYMSANRNKRSVTINLKDPEGKRLFLDLVKTADVVIENFKTGTMENLGVGYETLKEENPGIILCSVTGFGHTGPLSRNPGFDPVIQAMSGLIDVTGHPDKEGTKVGIPIADIITSSYVVIGVLAALRQRERTGEGQAIDLSLLDVQMASMANVGSAYLNTGMVSKRLGNQHNNVTPYQVFQTADDPIMICAGNDGLFAKLADLLGHPEWATDPQYRTNADRKKNEKEIVSNIQELLYGKKSDEWLTLLQKAGVPAGRVNTISQALEQEQVVARGGVESVKHPKAGEIKLLASPLRFSNLGIETRLPPPGLGEHNEEVFGELYQCATDEYKAVGQGKG</sequence>
<keyword evidence="1 2" id="KW-0808">Transferase</keyword>
<dbReference type="RefSeq" id="WP_092098325.1">
    <property type="nucleotide sequence ID" value="NZ_FNAR01000021.1"/>
</dbReference>
<evidence type="ECO:0000313" key="2">
    <source>
        <dbReference type="EMBL" id="SDE79853.1"/>
    </source>
</evidence>